<keyword evidence="3" id="KW-1185">Reference proteome</keyword>
<dbReference type="PROSITE" id="PS00092">
    <property type="entry name" value="N6_MTASE"/>
    <property type="match status" value="1"/>
</dbReference>
<protein>
    <submittedName>
        <fullName evidence="1">Uncharacterized protein</fullName>
    </submittedName>
</protein>
<organism evidence="1 3">
    <name type="scientific">Luteolibacter pohnpeiensis</name>
    <dbReference type="NCBI Taxonomy" id="454153"/>
    <lineage>
        <taxon>Bacteria</taxon>
        <taxon>Pseudomonadati</taxon>
        <taxon>Verrucomicrobiota</taxon>
        <taxon>Verrucomicrobiia</taxon>
        <taxon>Verrucomicrobiales</taxon>
        <taxon>Verrucomicrobiaceae</taxon>
        <taxon>Luteolibacter</taxon>
    </lineage>
</organism>
<proteinExistence type="predicted"/>
<dbReference type="InterPro" id="IPR002052">
    <property type="entry name" value="DNA_methylase_N6_adenine_CS"/>
</dbReference>
<dbReference type="Proteomes" id="UP000603141">
    <property type="component" value="Unassembled WGS sequence"/>
</dbReference>
<dbReference type="EMBL" id="JAENIJ010000205">
    <property type="protein sequence ID" value="MBK1884915.1"/>
    <property type="molecule type" value="Genomic_DNA"/>
</dbReference>
<evidence type="ECO:0000313" key="2">
    <source>
        <dbReference type="EMBL" id="MBK1884916.1"/>
    </source>
</evidence>
<name>A0A934VY03_9BACT</name>
<dbReference type="GO" id="GO:0003676">
    <property type="term" value="F:nucleic acid binding"/>
    <property type="evidence" value="ECO:0007669"/>
    <property type="project" value="InterPro"/>
</dbReference>
<evidence type="ECO:0000313" key="1">
    <source>
        <dbReference type="EMBL" id="MBK1884915.1"/>
    </source>
</evidence>
<dbReference type="AlphaFoldDB" id="A0A934VY03"/>
<feature type="non-terminal residue" evidence="1">
    <location>
        <position position="1"/>
    </location>
</feature>
<evidence type="ECO:0000313" key="3">
    <source>
        <dbReference type="Proteomes" id="UP000603141"/>
    </source>
</evidence>
<reference evidence="1" key="1">
    <citation type="submission" date="2021-01" db="EMBL/GenBank/DDBJ databases">
        <title>Modified the classification status of verrucomicrobia.</title>
        <authorList>
            <person name="Feng X."/>
        </authorList>
    </citation>
    <scope>NUCLEOTIDE SEQUENCE</scope>
    <source>
        <strain evidence="1">KCTC 22041</strain>
    </source>
</reference>
<feature type="non-terminal residue" evidence="1">
    <location>
        <position position="152"/>
    </location>
</feature>
<accession>A0A934VY03</accession>
<dbReference type="GO" id="GO:0032259">
    <property type="term" value="P:methylation"/>
    <property type="evidence" value="ECO:0007669"/>
    <property type="project" value="InterPro"/>
</dbReference>
<dbReference type="GO" id="GO:0008168">
    <property type="term" value="F:methyltransferase activity"/>
    <property type="evidence" value="ECO:0007669"/>
    <property type="project" value="InterPro"/>
</dbReference>
<sequence>TTEGWSFRTNQERGSFVDIGAGNGKVLEAARRVEGITALHAIEKSRTHLDMLPPDIFILGVNFWNTTLMDKELGFIFSNPPYSEFEPWTAKILREAPGGSTVYLVIPERWQRSVPIRKELGDRKLKYEVIGQYDFADAEDRTARAVVHLLKV</sequence>
<dbReference type="SUPFAM" id="SSF53335">
    <property type="entry name" value="S-adenosyl-L-methionine-dependent methyltransferases"/>
    <property type="match status" value="1"/>
</dbReference>
<gene>
    <name evidence="1" type="ORF">JIN85_21065</name>
    <name evidence="2" type="ORF">JIN85_21070</name>
</gene>
<dbReference type="EMBL" id="JAENIJ010000206">
    <property type="protein sequence ID" value="MBK1884916.1"/>
    <property type="molecule type" value="Genomic_DNA"/>
</dbReference>
<comment type="caution">
    <text evidence="1">The sequence shown here is derived from an EMBL/GenBank/DDBJ whole genome shotgun (WGS) entry which is preliminary data.</text>
</comment>
<dbReference type="InterPro" id="IPR029063">
    <property type="entry name" value="SAM-dependent_MTases_sf"/>
</dbReference>